<dbReference type="InterPro" id="IPR051625">
    <property type="entry name" value="Signaling_Regulatory_Domain"/>
</dbReference>
<proteinExistence type="predicted"/>
<gene>
    <name evidence="4" type="ORF">C0Q70_10510</name>
</gene>
<dbReference type="STRING" id="400727.A0A2T7P3D1"/>
<dbReference type="Gene3D" id="2.130.10.30">
    <property type="entry name" value="Regulator of chromosome condensation 1/beta-lactamase-inhibitor protein II"/>
    <property type="match status" value="1"/>
</dbReference>
<protein>
    <recommendedName>
        <fullName evidence="3">BTB domain-containing protein</fullName>
    </recommendedName>
</protein>
<dbReference type="Pfam" id="PF00651">
    <property type="entry name" value="BTB"/>
    <property type="match status" value="2"/>
</dbReference>
<accession>A0A2T7P3D1</accession>
<dbReference type="Gene3D" id="3.30.710.10">
    <property type="entry name" value="Potassium Channel Kv1.1, Chain A"/>
    <property type="match status" value="2"/>
</dbReference>
<dbReference type="SMART" id="SM00225">
    <property type="entry name" value="BTB"/>
    <property type="match status" value="2"/>
</dbReference>
<dbReference type="OrthoDB" id="1893551at2759"/>
<comment type="caution">
    <text evidence="4">The sequence shown here is derived from an EMBL/GenBank/DDBJ whole genome shotgun (WGS) entry which is preliminary data.</text>
</comment>
<name>A0A2T7P3D1_POMCA</name>
<evidence type="ECO:0000313" key="5">
    <source>
        <dbReference type="Proteomes" id="UP000245119"/>
    </source>
</evidence>
<feature type="compositionally biased region" description="Basic residues" evidence="2">
    <location>
        <begin position="678"/>
        <end position="688"/>
    </location>
</feature>
<evidence type="ECO:0000313" key="4">
    <source>
        <dbReference type="EMBL" id="PVD27934.1"/>
    </source>
</evidence>
<dbReference type="InterPro" id="IPR011333">
    <property type="entry name" value="SKP1/BTB/POZ_sf"/>
</dbReference>
<dbReference type="CDD" id="cd18500">
    <property type="entry name" value="BACK_IBtk"/>
    <property type="match status" value="1"/>
</dbReference>
<keyword evidence="1" id="KW-0677">Repeat</keyword>
<dbReference type="InterPro" id="IPR000210">
    <property type="entry name" value="BTB/POZ_dom"/>
</dbReference>
<dbReference type="InterPro" id="IPR009091">
    <property type="entry name" value="RCC1/BLIP-II"/>
</dbReference>
<evidence type="ECO:0000256" key="2">
    <source>
        <dbReference type="SAM" id="MobiDB-lite"/>
    </source>
</evidence>
<feature type="domain" description="BTB" evidence="3">
    <location>
        <begin position="474"/>
        <end position="542"/>
    </location>
</feature>
<dbReference type="PANTHER" id="PTHR22872:SF2">
    <property type="entry name" value="INHIBITOR OF BRUTON TYROSINE KINASE"/>
    <property type="match status" value="1"/>
</dbReference>
<evidence type="ECO:0000259" key="3">
    <source>
        <dbReference type="PROSITE" id="PS50097"/>
    </source>
</evidence>
<feature type="region of interest" description="Disordered" evidence="2">
    <location>
        <begin position="807"/>
        <end position="849"/>
    </location>
</feature>
<dbReference type="EMBL" id="PZQS01000006">
    <property type="protein sequence ID" value="PVD27934.1"/>
    <property type="molecule type" value="Genomic_DNA"/>
</dbReference>
<feature type="region of interest" description="Disordered" evidence="2">
    <location>
        <begin position="668"/>
        <end position="710"/>
    </location>
</feature>
<reference evidence="4 5" key="1">
    <citation type="submission" date="2018-04" db="EMBL/GenBank/DDBJ databases">
        <title>The genome of golden apple snail Pomacea canaliculata provides insight into stress tolerance and invasive adaptation.</title>
        <authorList>
            <person name="Liu C."/>
            <person name="Liu B."/>
            <person name="Ren Y."/>
            <person name="Zhang Y."/>
            <person name="Wang H."/>
            <person name="Li S."/>
            <person name="Jiang F."/>
            <person name="Yin L."/>
            <person name="Zhang G."/>
            <person name="Qian W."/>
            <person name="Fan W."/>
        </authorList>
    </citation>
    <scope>NUCLEOTIDE SEQUENCE [LARGE SCALE GENOMIC DNA]</scope>
    <source>
        <strain evidence="4">SZHN2017</strain>
        <tissue evidence="4">Muscle</tissue>
    </source>
</reference>
<evidence type="ECO:0000256" key="1">
    <source>
        <dbReference type="ARBA" id="ARBA00022737"/>
    </source>
</evidence>
<dbReference type="Proteomes" id="UP000245119">
    <property type="component" value="Linkage Group LG6"/>
</dbReference>
<organism evidence="4 5">
    <name type="scientific">Pomacea canaliculata</name>
    <name type="common">Golden apple snail</name>
    <dbReference type="NCBI Taxonomy" id="400727"/>
    <lineage>
        <taxon>Eukaryota</taxon>
        <taxon>Metazoa</taxon>
        <taxon>Spiralia</taxon>
        <taxon>Lophotrochozoa</taxon>
        <taxon>Mollusca</taxon>
        <taxon>Gastropoda</taxon>
        <taxon>Caenogastropoda</taxon>
        <taxon>Architaenioglossa</taxon>
        <taxon>Ampullarioidea</taxon>
        <taxon>Ampullariidae</taxon>
        <taxon>Pomacea</taxon>
    </lineage>
</organism>
<keyword evidence="5" id="KW-1185">Reference proteome</keyword>
<dbReference type="PANTHER" id="PTHR22872">
    <property type="entry name" value="BTK-BINDING PROTEIN-RELATED"/>
    <property type="match status" value="1"/>
</dbReference>
<feature type="region of interest" description="Disordered" evidence="2">
    <location>
        <begin position="775"/>
        <end position="795"/>
    </location>
</feature>
<dbReference type="SUPFAM" id="SSF54695">
    <property type="entry name" value="POZ domain"/>
    <property type="match status" value="2"/>
</dbReference>
<dbReference type="SUPFAM" id="SSF50985">
    <property type="entry name" value="RCC1/BLIP-II"/>
    <property type="match status" value="1"/>
</dbReference>
<sequence>MNVKLLKGKTIRGIGAGRFHTVVYTTDGVFTCGLNAGQIGQQKGERYQTHLRQVSQLFHKEASIVLVACSDAAIACLTSRGDIFLLHDYTCRKIASRWQEIEKLCVAGGNLDHNTDIDVLREKGGSEIKVVLLSTFGKVFQWRGGSPSMKRCYWALHRQINVSDVALNASGMVLVTDQGEAFAAYFTSRRSGNMQKDSSKDSKKESEEDFGKMSLLDLLLKDEAEEMSLRRLPGVHRGTYITCDRKGHNCAVLQALPKCCLTDIPCVSESTMYADLLQMMEEADIYDSIHDTILHVGEQSWPVHLFVLASRADFFRKKVFSSDPAGMGNTTREITVHDIHPEVMEQVLKFIYTDTCDVMKIGSNFSFSYNKKKNVNVDGLHQEVIANSGKVLSAFEVDRQRKKENTQKEEGLEKTYRGNDPVKILQEAARKLGVKGLSKRLEGVSCVNNVIQSTGKKIAAPRLKFDRTKIPELYDVCIRAEDGTTVQCHKCILAARLEYFHSMLGSGWIETSDTSSVKLPISGEVLEILLEYVYTDELPILTERPDIELLCSVLVVADQLLVVRLKEMCEEALTALLTLRNVGEVLEFATTYNAEQLQQVCQQFIRLNLPALLENRSLDMIGDETMQDLSNYYRSAIPAMSRRMITPWSEGPEKEYLSALCAEFSSEHALTSREPSNKKNKPRRRQNRTRSISEETQAPPSGVGKLPQLPSPVEVIERQISVSSEVSVHSEEETNFMEVAVEHQPASEDKRQVTYGIPIQNPSKTSHGWGTSILSPSPGSQEQVKTDKTGDSGTLGLRKIMEQEEGGLSWGLPHRPASLTVPSPSSPGLPAQPSNPWHRSVYPSSPPENAATSLRFSDIVRDELQQKDTLEKTVQKPLHLIQMEEEAMSGLLLLYRADLQHDEHITVERASSTMAAPLWRCQRSSAAGHN</sequence>
<dbReference type="PROSITE" id="PS50097">
    <property type="entry name" value="BTB"/>
    <property type="match status" value="2"/>
</dbReference>
<dbReference type="AlphaFoldDB" id="A0A2T7P3D1"/>
<feature type="domain" description="BTB" evidence="3">
    <location>
        <begin position="290"/>
        <end position="360"/>
    </location>
</feature>